<proteinExistence type="predicted"/>
<evidence type="ECO:0000256" key="1">
    <source>
        <dbReference type="SAM" id="MobiDB-lite"/>
    </source>
</evidence>
<dbReference type="EMBL" id="LAZR01009733">
    <property type="protein sequence ID" value="KKM70887.1"/>
    <property type="molecule type" value="Genomic_DNA"/>
</dbReference>
<feature type="compositionally biased region" description="Polar residues" evidence="1">
    <location>
        <begin position="45"/>
        <end position="54"/>
    </location>
</feature>
<feature type="compositionally biased region" description="Basic and acidic residues" evidence="1">
    <location>
        <begin position="55"/>
        <end position="66"/>
    </location>
</feature>
<comment type="caution">
    <text evidence="2">The sequence shown here is derived from an EMBL/GenBank/DDBJ whole genome shotgun (WGS) entry which is preliminary data.</text>
</comment>
<reference evidence="2" key="1">
    <citation type="journal article" date="2015" name="Nature">
        <title>Complex archaea that bridge the gap between prokaryotes and eukaryotes.</title>
        <authorList>
            <person name="Spang A."/>
            <person name="Saw J.H."/>
            <person name="Jorgensen S.L."/>
            <person name="Zaremba-Niedzwiedzka K."/>
            <person name="Martijn J."/>
            <person name="Lind A.E."/>
            <person name="van Eijk R."/>
            <person name="Schleper C."/>
            <person name="Guy L."/>
            <person name="Ettema T.J."/>
        </authorList>
    </citation>
    <scope>NUCLEOTIDE SEQUENCE</scope>
</reference>
<gene>
    <name evidence="2" type="ORF">LCGC14_1436170</name>
</gene>
<accession>A0A0F9MNZ2</accession>
<feature type="region of interest" description="Disordered" evidence="1">
    <location>
        <begin position="35"/>
        <end position="66"/>
    </location>
</feature>
<name>A0A0F9MNZ2_9ZZZZ</name>
<evidence type="ECO:0000313" key="2">
    <source>
        <dbReference type="EMBL" id="KKM70887.1"/>
    </source>
</evidence>
<dbReference type="AlphaFoldDB" id="A0A0F9MNZ2"/>
<sequence length="66" mass="7633">MDREVFQHKMADVECCGIPMRRMPTAPAMIKIKGEGGYPSRRRQISNTTKQTHPTLEHEPNRTYFG</sequence>
<protein>
    <submittedName>
        <fullName evidence="2">Uncharacterized protein</fullName>
    </submittedName>
</protein>
<organism evidence="2">
    <name type="scientific">marine sediment metagenome</name>
    <dbReference type="NCBI Taxonomy" id="412755"/>
    <lineage>
        <taxon>unclassified sequences</taxon>
        <taxon>metagenomes</taxon>
        <taxon>ecological metagenomes</taxon>
    </lineage>
</organism>